<dbReference type="PRINTS" id="PR00033">
    <property type="entry name" value="HTHASNC"/>
</dbReference>
<dbReference type="InterPro" id="IPR036390">
    <property type="entry name" value="WH_DNA-bd_sf"/>
</dbReference>
<name>W6N4P6_CLOTY</name>
<evidence type="ECO:0000259" key="4">
    <source>
        <dbReference type="PROSITE" id="PS50956"/>
    </source>
</evidence>
<dbReference type="InterPro" id="IPR019888">
    <property type="entry name" value="Tscrpt_reg_AsnC-like"/>
</dbReference>
<dbReference type="OrthoDB" id="34294at2"/>
<dbReference type="InterPro" id="IPR019887">
    <property type="entry name" value="Tscrpt_reg_AsnC/Lrp_C"/>
</dbReference>
<organism evidence="5 6">
    <name type="scientific">Clostridium tyrobutyricum DIVETGP</name>
    <dbReference type="NCBI Taxonomy" id="1408889"/>
    <lineage>
        <taxon>Bacteria</taxon>
        <taxon>Bacillati</taxon>
        <taxon>Bacillota</taxon>
        <taxon>Clostridia</taxon>
        <taxon>Eubacteriales</taxon>
        <taxon>Clostridiaceae</taxon>
        <taxon>Clostridium</taxon>
    </lineage>
</organism>
<dbReference type="SMART" id="SM00344">
    <property type="entry name" value="HTH_ASNC"/>
    <property type="match status" value="1"/>
</dbReference>
<dbReference type="PROSITE" id="PS50956">
    <property type="entry name" value="HTH_ASNC_2"/>
    <property type="match status" value="1"/>
</dbReference>
<sequence length="173" mass="19653">MNSNLKINGLDDLDIQILDILIKDSRTPYLEIARQCHVSGGTIHVRMKKMEDMSIIKGTKLIIDNSKIGYDVCCFIGIYLDRARDFNEVLDEMKAINEIVELHYTTGEYSIFIKVICKNIADLQSLLMNKIQSVEGIQRTNTFISLYQPIDRSIYIDSLESTGGKSHKNSSSK</sequence>
<evidence type="ECO:0000256" key="1">
    <source>
        <dbReference type="ARBA" id="ARBA00023015"/>
    </source>
</evidence>
<protein>
    <submittedName>
        <fullName evidence="5">Transcriptional regulator AsnC</fullName>
    </submittedName>
</protein>
<dbReference type="GeneID" id="29420187"/>
<feature type="domain" description="HTH asnC-type" evidence="4">
    <location>
        <begin position="10"/>
        <end position="71"/>
    </location>
</feature>
<dbReference type="EMBL" id="CBXI010000021">
    <property type="protein sequence ID" value="CDL91166.1"/>
    <property type="molecule type" value="Genomic_DNA"/>
</dbReference>
<dbReference type="Pfam" id="PF01037">
    <property type="entry name" value="AsnC_trans_reg"/>
    <property type="match status" value="1"/>
</dbReference>
<comment type="caution">
    <text evidence="5">The sequence shown here is derived from an EMBL/GenBank/DDBJ whole genome shotgun (WGS) entry which is preliminary data.</text>
</comment>
<dbReference type="GO" id="GO:0043565">
    <property type="term" value="F:sequence-specific DNA binding"/>
    <property type="evidence" value="ECO:0007669"/>
    <property type="project" value="InterPro"/>
</dbReference>
<dbReference type="InterPro" id="IPR000485">
    <property type="entry name" value="AsnC-type_HTH_dom"/>
</dbReference>
<dbReference type="SUPFAM" id="SSF54909">
    <property type="entry name" value="Dimeric alpha+beta barrel"/>
    <property type="match status" value="1"/>
</dbReference>
<dbReference type="Pfam" id="PF13404">
    <property type="entry name" value="HTH_AsnC-type"/>
    <property type="match status" value="1"/>
</dbReference>
<dbReference type="Proteomes" id="UP000019482">
    <property type="component" value="Unassembled WGS sequence"/>
</dbReference>
<evidence type="ECO:0000256" key="3">
    <source>
        <dbReference type="ARBA" id="ARBA00023163"/>
    </source>
</evidence>
<dbReference type="AlphaFoldDB" id="W6N4P6"/>
<dbReference type="InterPro" id="IPR011008">
    <property type="entry name" value="Dimeric_a/b-barrel"/>
</dbReference>
<dbReference type="PANTHER" id="PTHR43413">
    <property type="entry name" value="TRANSCRIPTIONAL REGULATOR, ASNC FAMILY"/>
    <property type="match status" value="1"/>
</dbReference>
<evidence type="ECO:0000256" key="2">
    <source>
        <dbReference type="ARBA" id="ARBA00023125"/>
    </source>
</evidence>
<gene>
    <name evidence="5" type="ORF">CTDIVETGP_1236</name>
</gene>
<dbReference type="PANTHER" id="PTHR43413:SF6">
    <property type="entry name" value="REGULATORY PROTEIN ASNC"/>
    <property type="match status" value="1"/>
</dbReference>
<accession>W6N4P6</accession>
<reference evidence="5 6" key="1">
    <citation type="journal article" date="2015" name="Genome Announc.">
        <title>Draft Genome Sequence of Clostridium tyrobutyricum Strain DIVETGP, Isolated from Cow's Milk for Grana Padano Production.</title>
        <authorList>
            <person name="Soggiu A."/>
            <person name="Piras C."/>
            <person name="Gaiarsa S."/>
            <person name="Sassera D."/>
            <person name="Roncada P."/>
            <person name="Bendixen E."/>
            <person name="Brasca M."/>
            <person name="Bonizzi L."/>
        </authorList>
    </citation>
    <scope>NUCLEOTIDE SEQUENCE [LARGE SCALE GENOMIC DNA]</scope>
    <source>
        <strain evidence="5 6">DIVETGP</strain>
    </source>
</reference>
<dbReference type="InterPro" id="IPR036388">
    <property type="entry name" value="WH-like_DNA-bd_sf"/>
</dbReference>
<keyword evidence="3" id="KW-0804">Transcription</keyword>
<dbReference type="RefSeq" id="WP_017895929.1">
    <property type="nucleotide sequence ID" value="NZ_CBXI010000021.1"/>
</dbReference>
<dbReference type="SUPFAM" id="SSF46785">
    <property type="entry name" value="Winged helix' DNA-binding domain"/>
    <property type="match status" value="1"/>
</dbReference>
<dbReference type="InterPro" id="IPR050684">
    <property type="entry name" value="HTH-Siroheme_Decarb"/>
</dbReference>
<evidence type="ECO:0000313" key="5">
    <source>
        <dbReference type="EMBL" id="CDL91166.1"/>
    </source>
</evidence>
<keyword evidence="1" id="KW-0805">Transcription regulation</keyword>
<dbReference type="Gene3D" id="1.10.10.10">
    <property type="entry name" value="Winged helix-like DNA-binding domain superfamily/Winged helix DNA-binding domain"/>
    <property type="match status" value="1"/>
</dbReference>
<keyword evidence="2" id="KW-0238">DNA-binding</keyword>
<proteinExistence type="predicted"/>
<keyword evidence="6" id="KW-1185">Reference proteome</keyword>
<dbReference type="Gene3D" id="3.30.70.920">
    <property type="match status" value="1"/>
</dbReference>
<evidence type="ECO:0000313" key="6">
    <source>
        <dbReference type="Proteomes" id="UP000019482"/>
    </source>
</evidence>